<keyword evidence="2" id="KW-0812">Transmembrane</keyword>
<name>A0A1D1ZGB1_9ARAE</name>
<evidence type="ECO:0000259" key="3">
    <source>
        <dbReference type="PROSITE" id="PS50213"/>
    </source>
</evidence>
<dbReference type="AlphaFoldDB" id="A0A1D1ZGB1"/>
<dbReference type="EMBL" id="GDJX01001914">
    <property type="protein sequence ID" value="JAT66022.1"/>
    <property type="molecule type" value="Transcribed_RNA"/>
</dbReference>
<feature type="transmembrane region" description="Helical" evidence="2">
    <location>
        <begin position="12"/>
        <end position="38"/>
    </location>
</feature>
<sequence length="204" mass="23211">MALSRKKLNRGRFFVISFALVCLLLSLWCLLLLLNVYLPELPPVNSVNMSYKHLKPERTEGVQLDKLGEMMVAMLPDDLAFTIFVPSEKAFKGVLKLDSKESLLEQKVNETYAILSRVMSFSTVPQHLPSQAIPILKEMLKEMPLDSVSGFKLYAHRLADGTLIVNNVRAEQVDIRRGEIIVHIMNGVIMDAEFEQSFRPDYDE</sequence>
<dbReference type="PANTHER" id="PTHR37232:SF2">
    <property type="entry name" value="FAS1 DOMAIN-CONTAINING PROTEIN"/>
    <property type="match status" value="1"/>
</dbReference>
<gene>
    <name evidence="4" type="primary">POSTN_1</name>
    <name evidence="5" type="synonym">POSTN_2</name>
    <name evidence="4" type="ORF">g.67866</name>
    <name evidence="5" type="ORF">g.67867</name>
</gene>
<evidence type="ECO:0000256" key="1">
    <source>
        <dbReference type="ARBA" id="ARBA00007843"/>
    </source>
</evidence>
<keyword evidence="2" id="KW-1133">Transmembrane helix</keyword>
<dbReference type="PROSITE" id="PS50213">
    <property type="entry name" value="FAS1"/>
    <property type="match status" value="1"/>
</dbReference>
<evidence type="ECO:0000313" key="4">
    <source>
        <dbReference type="EMBL" id="JAT66022.1"/>
    </source>
</evidence>
<comment type="similarity">
    <text evidence="1">Belongs to the fasciclin-like AGP family.</text>
</comment>
<dbReference type="Pfam" id="PF02469">
    <property type="entry name" value="Fasciclin"/>
    <property type="match status" value="1"/>
</dbReference>
<evidence type="ECO:0000313" key="5">
    <source>
        <dbReference type="EMBL" id="JAT67003.1"/>
    </source>
</evidence>
<evidence type="ECO:0000256" key="2">
    <source>
        <dbReference type="SAM" id="Phobius"/>
    </source>
</evidence>
<dbReference type="Gene3D" id="2.30.180.10">
    <property type="entry name" value="FAS1 domain"/>
    <property type="match status" value="1"/>
</dbReference>
<dbReference type="InterPro" id="IPR000782">
    <property type="entry name" value="FAS1_domain"/>
</dbReference>
<accession>A0A1D1ZGB1</accession>
<dbReference type="EMBL" id="GDJX01000933">
    <property type="protein sequence ID" value="JAT67003.1"/>
    <property type="molecule type" value="Transcribed_RNA"/>
</dbReference>
<keyword evidence="2" id="KW-0472">Membrane</keyword>
<proteinExistence type="inferred from homology"/>
<reference evidence="4" key="1">
    <citation type="submission" date="2015-07" db="EMBL/GenBank/DDBJ databases">
        <title>Transcriptome Assembly of Anthurium amnicola.</title>
        <authorList>
            <person name="Suzuki J."/>
        </authorList>
    </citation>
    <scope>NUCLEOTIDE SEQUENCE</scope>
</reference>
<organism evidence="4">
    <name type="scientific">Anthurium amnicola</name>
    <dbReference type="NCBI Taxonomy" id="1678845"/>
    <lineage>
        <taxon>Eukaryota</taxon>
        <taxon>Viridiplantae</taxon>
        <taxon>Streptophyta</taxon>
        <taxon>Embryophyta</taxon>
        <taxon>Tracheophyta</taxon>
        <taxon>Spermatophyta</taxon>
        <taxon>Magnoliopsida</taxon>
        <taxon>Liliopsida</taxon>
        <taxon>Araceae</taxon>
        <taxon>Pothoideae</taxon>
        <taxon>Potheae</taxon>
        <taxon>Anthurium</taxon>
    </lineage>
</organism>
<feature type="domain" description="FAS1" evidence="3">
    <location>
        <begin position="51"/>
        <end position="189"/>
    </location>
</feature>
<dbReference type="InterPro" id="IPR036378">
    <property type="entry name" value="FAS1_dom_sf"/>
</dbReference>
<dbReference type="SUPFAM" id="SSF82153">
    <property type="entry name" value="FAS1 domain"/>
    <property type="match status" value="1"/>
</dbReference>
<dbReference type="PANTHER" id="PTHR37232">
    <property type="entry name" value="FASCICLIN DOMAIN PROTEIN"/>
    <property type="match status" value="1"/>
</dbReference>
<protein>
    <submittedName>
        <fullName evidence="4">Periostin</fullName>
    </submittedName>
</protein>